<sequence length="571" mass="63078">MHQAWQIHEIATCIIRHAKTYDAQVRVEAASLSALAALARTCQTLSSPALDELWAEPPDLLPILKCLPSHLWQSRVVPGGFISATEFKLKGTPSAADWRSIRKHAHRVKRIALRYYCRCWGTNSWTDCHCFGGLDVLNTNIAHWYHGSALFPNLTSFEYVLQTPNDTPYGTMLPECVLKLPGSQLQRLSLCPMSLLSVNGQVSQLPQNIEGFVQVEDTLAPIGQTFPALTVIMLGYMPDLAELDRPGQTTELSLAQQELLAKLPELQYIENAIPLPNAWQTSLRVYAALQNLRNLALVLPDFSPDKFDASLPLIRFPSLTSLTFTVQKYAATITDALRAIQAPRLRSFKVVLRTFGSDANIKRMLDAASDFSTLEDVTLTISAEDELSDNLIAIERGAVVSGSAFAPLLRLRGFRSLTVSGNVGCAIDDGFVEIMAKAWPALHILRVKLPKCQERPLTTASSVLSLVTHCPGLHTVCLAMNAAVPLGDATLATAESLPKTNVGRVFELNDMSTPVRDHRIWARFLRALQFRLAANKITTYSTLTGGWEMVDAELTQMTGRRVELLDDDDVY</sequence>
<dbReference type="EMBL" id="JANHOG010000171">
    <property type="protein sequence ID" value="KAJ3557282.1"/>
    <property type="molecule type" value="Genomic_DNA"/>
</dbReference>
<proteinExistence type="predicted"/>
<accession>A0ACC1TBG9</accession>
<evidence type="ECO:0000313" key="2">
    <source>
        <dbReference type="Proteomes" id="UP001148662"/>
    </source>
</evidence>
<reference evidence="1" key="1">
    <citation type="submission" date="2022-07" db="EMBL/GenBank/DDBJ databases">
        <title>Genome Sequence of Phlebia brevispora.</title>
        <authorList>
            <person name="Buettner E."/>
        </authorList>
    </citation>
    <scope>NUCLEOTIDE SEQUENCE</scope>
    <source>
        <strain evidence="1">MPL23</strain>
    </source>
</reference>
<gene>
    <name evidence="1" type="ORF">NM688_g1554</name>
</gene>
<protein>
    <submittedName>
        <fullName evidence="1">Uncharacterized protein</fullName>
    </submittedName>
</protein>
<comment type="caution">
    <text evidence="1">The sequence shown here is derived from an EMBL/GenBank/DDBJ whole genome shotgun (WGS) entry which is preliminary data.</text>
</comment>
<keyword evidence="2" id="KW-1185">Reference proteome</keyword>
<evidence type="ECO:0000313" key="1">
    <source>
        <dbReference type="EMBL" id="KAJ3557282.1"/>
    </source>
</evidence>
<organism evidence="1 2">
    <name type="scientific">Phlebia brevispora</name>
    <dbReference type="NCBI Taxonomy" id="194682"/>
    <lineage>
        <taxon>Eukaryota</taxon>
        <taxon>Fungi</taxon>
        <taxon>Dikarya</taxon>
        <taxon>Basidiomycota</taxon>
        <taxon>Agaricomycotina</taxon>
        <taxon>Agaricomycetes</taxon>
        <taxon>Polyporales</taxon>
        <taxon>Meruliaceae</taxon>
        <taxon>Phlebia</taxon>
    </lineage>
</organism>
<name>A0ACC1TBG9_9APHY</name>
<dbReference type="Proteomes" id="UP001148662">
    <property type="component" value="Unassembled WGS sequence"/>
</dbReference>